<name>A0A2I6UH29_9CAUD</name>
<dbReference type="Proteomes" id="UP000259253">
    <property type="component" value="Segment"/>
</dbReference>
<keyword evidence="2" id="KW-0472">Membrane</keyword>
<keyword evidence="2" id="KW-0812">Transmembrane</keyword>
<dbReference type="RefSeq" id="YP_009639574.1">
    <property type="nucleotide sequence ID" value="NC_042352.1"/>
</dbReference>
<keyword evidence="2" id="KW-1133">Transmembrane helix</keyword>
<proteinExistence type="predicted"/>
<evidence type="ECO:0000256" key="1">
    <source>
        <dbReference type="SAM" id="MobiDB-lite"/>
    </source>
</evidence>
<dbReference type="GeneID" id="40236371"/>
<evidence type="ECO:0000313" key="3">
    <source>
        <dbReference type="EMBL" id="AUO79280.1"/>
    </source>
</evidence>
<evidence type="ECO:0000256" key="2">
    <source>
        <dbReference type="SAM" id="Phobius"/>
    </source>
</evidence>
<evidence type="ECO:0008006" key="5">
    <source>
        <dbReference type="Google" id="ProtNLM"/>
    </source>
</evidence>
<protein>
    <recommendedName>
        <fullName evidence="5">Holin of 3TMs, for gene-transfer release</fullName>
    </recommendedName>
</protein>
<evidence type="ECO:0000313" key="4">
    <source>
        <dbReference type="Proteomes" id="UP000259253"/>
    </source>
</evidence>
<dbReference type="InterPro" id="IPR021497">
    <property type="entry name" value="GTA_holin_3TM"/>
</dbReference>
<feature type="compositionally biased region" description="Basic and acidic residues" evidence="1">
    <location>
        <begin position="137"/>
        <end position="159"/>
    </location>
</feature>
<organism evidence="3 4">
    <name type="scientific">Salinibacter phage M31CR41-2</name>
    <dbReference type="NCBI Taxonomy" id="2681614"/>
    <lineage>
        <taxon>Viruses</taxon>
        <taxon>Duplodnaviria</taxon>
        <taxon>Heunggongvirae</taxon>
        <taxon>Uroviricota</taxon>
        <taxon>Caudoviricetes</taxon>
        <taxon>Kairosalinivirus</taxon>
        <taxon>Kairosalinivirus M31CR412</taxon>
    </lineage>
</organism>
<feature type="transmembrane region" description="Helical" evidence="2">
    <location>
        <begin position="82"/>
        <end position="103"/>
    </location>
</feature>
<sequence length="205" mass="22263">MGVPIVDDVISGLDSLADTVFSGIDSISTSDKERLKIKQQVQKQIGKLKEKALDVKVAQIEAKAGIIKASKETPFWKNWRGLVMLGVFVLAVIHAVFPSVAYFSSDQITALLKWGLGGYIGVEGALGIARHGAPAIAERERRKAEQEREKTRRYDKARAEMSSASAPTVPQPPSPKAPKSGPQTVAEARKDPQKVKPAPPDRIGW</sequence>
<dbReference type="Pfam" id="PF11351">
    <property type="entry name" value="GTA_holin_3TM"/>
    <property type="match status" value="1"/>
</dbReference>
<dbReference type="KEGG" id="vg:40236371"/>
<keyword evidence="4" id="KW-1185">Reference proteome</keyword>
<feature type="region of interest" description="Disordered" evidence="1">
    <location>
        <begin position="134"/>
        <end position="205"/>
    </location>
</feature>
<reference evidence="3 4" key="1">
    <citation type="submission" date="2017-07" db="EMBL/GenBank/DDBJ databases">
        <title>Characterization of ecologically diverse viruses infecting co-occurring strains of cosmopolitan hyperhalophilic Bacteroidetes.</title>
        <authorList>
            <person name="Villamor J."/>
            <person name="Ramos-Barbero M.D."/>
            <person name="Gonzalez-Torres P."/>
            <person name="Gabaldon T."/>
            <person name="Rollesso-Mora R."/>
            <person name="Meseguer I."/>
            <person name="Martinez-Garcia M."/>
            <person name="Santos F."/>
            <person name="Anton J."/>
        </authorList>
    </citation>
    <scope>NUCLEOTIDE SEQUENCE [LARGE SCALE GENOMIC DNA]</scope>
</reference>
<dbReference type="EMBL" id="MF580961">
    <property type="protein sequence ID" value="AUO79280.1"/>
    <property type="molecule type" value="Genomic_DNA"/>
</dbReference>
<accession>A0A2I6UH29</accession>